<dbReference type="InterPro" id="IPR036526">
    <property type="entry name" value="C-N_Hydrolase_sf"/>
</dbReference>
<dbReference type="Proteomes" id="UP001610446">
    <property type="component" value="Unassembled WGS sequence"/>
</dbReference>
<evidence type="ECO:0000256" key="1">
    <source>
        <dbReference type="ARBA" id="ARBA00008129"/>
    </source>
</evidence>
<comment type="caution">
    <text evidence="7">The sequence shown here is derived from an EMBL/GenBank/DDBJ whole genome shotgun (WGS) entry which is preliminary data.</text>
</comment>
<protein>
    <recommendedName>
        <fullName evidence="4">nitrilase</fullName>
        <ecNumber evidence="4">3.5.5.1</ecNumber>
    </recommendedName>
</protein>
<evidence type="ECO:0000256" key="5">
    <source>
        <dbReference type="PROSITE-ProRule" id="PRU10139"/>
    </source>
</evidence>
<feature type="domain" description="CN hydrolase" evidence="6">
    <location>
        <begin position="8"/>
        <end position="284"/>
    </location>
</feature>
<dbReference type="EMBL" id="JBFXLU010000453">
    <property type="protein sequence ID" value="KAL2826183.1"/>
    <property type="molecule type" value="Genomic_DNA"/>
</dbReference>
<evidence type="ECO:0000313" key="7">
    <source>
        <dbReference type="EMBL" id="KAL2826183.1"/>
    </source>
</evidence>
<evidence type="ECO:0000313" key="8">
    <source>
        <dbReference type="Proteomes" id="UP001610446"/>
    </source>
</evidence>
<evidence type="ECO:0000259" key="6">
    <source>
        <dbReference type="PROSITE" id="PS50263"/>
    </source>
</evidence>
<dbReference type="EC" id="3.5.5.1" evidence="4"/>
<dbReference type="InterPro" id="IPR044149">
    <property type="entry name" value="Nitrilases_CHs"/>
</dbReference>
<accession>A0ABR4IH29</accession>
<dbReference type="Gene3D" id="3.60.110.10">
    <property type="entry name" value="Carbon-nitrogen hydrolase"/>
    <property type="match status" value="1"/>
</dbReference>
<reference evidence="7 8" key="1">
    <citation type="submission" date="2024-07" db="EMBL/GenBank/DDBJ databases">
        <title>Section-level genome sequencing and comparative genomics of Aspergillus sections Usti and Cavernicolus.</title>
        <authorList>
            <consortium name="Lawrence Berkeley National Laboratory"/>
            <person name="Nybo J.L."/>
            <person name="Vesth T.C."/>
            <person name="Theobald S."/>
            <person name="Frisvad J.C."/>
            <person name="Larsen T.O."/>
            <person name="Kjaerboelling I."/>
            <person name="Rothschild-Mancinelli K."/>
            <person name="Lyhne E.K."/>
            <person name="Kogle M.E."/>
            <person name="Barry K."/>
            <person name="Clum A."/>
            <person name="Na H."/>
            <person name="Ledsgaard L."/>
            <person name="Lin J."/>
            <person name="Lipzen A."/>
            <person name="Kuo A."/>
            <person name="Riley R."/>
            <person name="Mondo S."/>
            <person name="Labutti K."/>
            <person name="Haridas S."/>
            <person name="Pangalinan J."/>
            <person name="Salamov A.A."/>
            <person name="Simmons B.A."/>
            <person name="Magnuson J.K."/>
            <person name="Chen J."/>
            <person name="Drula E."/>
            <person name="Henrissat B."/>
            <person name="Wiebenga A."/>
            <person name="Lubbers R.J."/>
            <person name="Gomes A.C."/>
            <person name="Makela M.R."/>
            <person name="Stajich J."/>
            <person name="Grigoriev I.V."/>
            <person name="Mortensen U.H."/>
            <person name="De Vries R.P."/>
            <person name="Baker S.E."/>
            <person name="Andersen M.R."/>
        </authorList>
    </citation>
    <scope>NUCLEOTIDE SEQUENCE [LARGE SCALE GENOMIC DNA]</scope>
    <source>
        <strain evidence="7 8">CBS 123904</strain>
    </source>
</reference>
<dbReference type="InterPro" id="IPR003010">
    <property type="entry name" value="C-N_Hydrolase"/>
</dbReference>
<feature type="active site" description="Proton acceptor" evidence="5">
    <location>
        <position position="48"/>
    </location>
</feature>
<gene>
    <name evidence="7" type="ORF">BJY01DRAFT_262386</name>
</gene>
<comment type="similarity">
    <text evidence="1">Belongs to the carbon-nitrogen hydrolase superfamily. Nitrilase family.</text>
</comment>
<dbReference type="InterPro" id="IPR000132">
    <property type="entry name" value="Nitrilase/CN_hydratase_CS"/>
</dbReference>
<evidence type="ECO:0000256" key="4">
    <source>
        <dbReference type="ARBA" id="ARBA00039045"/>
    </source>
</evidence>
<name>A0ABR4IH29_9EURO</name>
<dbReference type="SUPFAM" id="SSF56317">
    <property type="entry name" value="Carbon-nitrogen hydrolase"/>
    <property type="match status" value="1"/>
</dbReference>
<dbReference type="PANTHER" id="PTHR46044">
    <property type="entry name" value="NITRILASE"/>
    <property type="match status" value="1"/>
</dbReference>
<proteinExistence type="inferred from homology"/>
<keyword evidence="8" id="KW-1185">Reference proteome</keyword>
<dbReference type="CDD" id="cd07564">
    <property type="entry name" value="nitrilases_CHs"/>
    <property type="match status" value="1"/>
</dbReference>
<dbReference type="PROSITE" id="PS00920">
    <property type="entry name" value="NITRIL_CHT_1"/>
    <property type="match status" value="1"/>
</dbReference>
<evidence type="ECO:0000256" key="3">
    <source>
        <dbReference type="ARBA" id="ARBA00036406"/>
    </source>
</evidence>
<sequence>MTSPTGIVKVAVPQVEPAWLDLDAGIQKTVDLINEAALNGAQLIAFSECWIPGYPGFLWSYSYKENIPFIDRYIKNSVEIDSAQFRRVQDAAARNKIHVMFGFVERYHGSLFMAQTLIGPDGAILMHRHKTKPTHVERTLFGEGSGDSIRNVAKTELGNIGALQCWEHLQPLLKYHTYAQHEHIHIAAWPTNHKYGGWEPWSFSTDAATVANRLYAMESQAFVIVATQTCTQKSLDVFDTGKEGASHMSQIGGGFTAIYAPDGRKLTEDVAPDWEGILYADLDMSEIAFAKSVADPVGHYSRSDLFQLHVDTRRKEHVVYRDSVVPPPVDMIARFVGAKPVVKKQEGLPVKRDS</sequence>
<dbReference type="PROSITE" id="PS50263">
    <property type="entry name" value="CN_HYDROLASE"/>
    <property type="match status" value="1"/>
</dbReference>
<dbReference type="GO" id="GO:0016787">
    <property type="term" value="F:hydrolase activity"/>
    <property type="evidence" value="ECO:0007669"/>
    <property type="project" value="UniProtKB-KW"/>
</dbReference>
<dbReference type="PANTHER" id="PTHR46044:SF14">
    <property type="entry name" value="ARYLACETONITRILASE"/>
    <property type="match status" value="1"/>
</dbReference>
<dbReference type="PROSITE" id="PS00921">
    <property type="entry name" value="NITRIL_CHT_2"/>
    <property type="match status" value="1"/>
</dbReference>
<dbReference type="Pfam" id="PF00795">
    <property type="entry name" value="CN_hydrolase"/>
    <property type="match status" value="1"/>
</dbReference>
<keyword evidence="2 7" id="KW-0378">Hydrolase</keyword>
<comment type="catalytic activity">
    <reaction evidence="3">
        <text>a nitrile + 2 H2O = a carboxylate + NH4(+)</text>
        <dbReference type="Rhea" id="RHEA:21724"/>
        <dbReference type="ChEBI" id="CHEBI:15377"/>
        <dbReference type="ChEBI" id="CHEBI:18379"/>
        <dbReference type="ChEBI" id="CHEBI:28938"/>
        <dbReference type="ChEBI" id="CHEBI:29067"/>
        <dbReference type="EC" id="3.5.5.1"/>
    </reaction>
</comment>
<organism evidence="7 8">
    <name type="scientific">Aspergillus pseudoustus</name>
    <dbReference type="NCBI Taxonomy" id="1810923"/>
    <lineage>
        <taxon>Eukaryota</taxon>
        <taxon>Fungi</taxon>
        <taxon>Dikarya</taxon>
        <taxon>Ascomycota</taxon>
        <taxon>Pezizomycotina</taxon>
        <taxon>Eurotiomycetes</taxon>
        <taxon>Eurotiomycetidae</taxon>
        <taxon>Eurotiales</taxon>
        <taxon>Aspergillaceae</taxon>
        <taxon>Aspergillus</taxon>
        <taxon>Aspergillus subgen. Nidulantes</taxon>
    </lineage>
</organism>
<evidence type="ECO:0000256" key="2">
    <source>
        <dbReference type="ARBA" id="ARBA00022801"/>
    </source>
</evidence>